<dbReference type="GO" id="GO:0003735">
    <property type="term" value="F:structural constituent of ribosome"/>
    <property type="evidence" value="ECO:0007669"/>
    <property type="project" value="InterPro"/>
</dbReference>
<evidence type="ECO:0000256" key="3">
    <source>
        <dbReference type="ARBA" id="ARBA00023274"/>
    </source>
</evidence>
<dbReference type="Pfam" id="PF01250">
    <property type="entry name" value="Ribosomal_S6"/>
    <property type="match status" value="1"/>
</dbReference>
<accession>A0A410P2B9</accession>
<dbReference type="NCBIfam" id="TIGR00166">
    <property type="entry name" value="S6"/>
    <property type="match status" value="1"/>
</dbReference>
<keyword evidence="3 6" id="KW-0687">Ribonucleoprotein</keyword>
<keyword evidence="6" id="KW-0694">RNA-binding</keyword>
<keyword evidence="6" id="KW-0699">rRNA-binding</keyword>
<evidence type="ECO:0000313" key="8">
    <source>
        <dbReference type="Proteomes" id="UP000287243"/>
    </source>
</evidence>
<evidence type="ECO:0000313" key="7">
    <source>
        <dbReference type="EMBL" id="QAT16347.1"/>
    </source>
</evidence>
<dbReference type="GO" id="GO:0005840">
    <property type="term" value="C:ribosome"/>
    <property type="evidence" value="ECO:0007669"/>
    <property type="project" value="UniProtKB-KW"/>
</dbReference>
<dbReference type="GO" id="GO:1990904">
    <property type="term" value="C:ribonucleoprotein complex"/>
    <property type="evidence" value="ECO:0007669"/>
    <property type="project" value="UniProtKB-KW"/>
</dbReference>
<evidence type="ECO:0000256" key="4">
    <source>
        <dbReference type="ARBA" id="ARBA00035104"/>
    </source>
</evidence>
<protein>
    <recommendedName>
        <fullName evidence="5 6">Small ribosomal subunit protein bS6</fullName>
    </recommendedName>
</protein>
<evidence type="ECO:0000256" key="1">
    <source>
        <dbReference type="ARBA" id="ARBA00009512"/>
    </source>
</evidence>
<dbReference type="PANTHER" id="PTHR21011">
    <property type="entry name" value="MITOCHONDRIAL 28S RIBOSOMAL PROTEIN S6"/>
    <property type="match status" value="1"/>
</dbReference>
<dbReference type="InterPro" id="IPR000529">
    <property type="entry name" value="Ribosomal_bS6"/>
</dbReference>
<dbReference type="SUPFAM" id="SSF54995">
    <property type="entry name" value="Ribosomal protein S6"/>
    <property type="match status" value="1"/>
</dbReference>
<dbReference type="GO" id="GO:0006412">
    <property type="term" value="P:translation"/>
    <property type="evidence" value="ECO:0007669"/>
    <property type="project" value="UniProtKB-UniRule"/>
</dbReference>
<dbReference type="AlphaFoldDB" id="A0A410P2B9"/>
<reference evidence="7 8" key="1">
    <citation type="submission" date="2017-01" db="EMBL/GenBank/DDBJ databases">
        <title>First insights into the biology of 'candidatus Vampirococcus archaeovorus'.</title>
        <authorList>
            <person name="Kizina J."/>
            <person name="Jordan S."/>
            <person name="Stueber K."/>
            <person name="Reinhardt R."/>
            <person name="Harder J."/>
        </authorList>
    </citation>
    <scope>NUCLEOTIDE SEQUENCE [LARGE SCALE GENOMIC DNA]</scope>
    <source>
        <strain evidence="7 8">LiM</strain>
    </source>
</reference>
<dbReference type="EMBL" id="CP019384">
    <property type="protein sequence ID" value="QAT16347.1"/>
    <property type="molecule type" value="Genomic_DNA"/>
</dbReference>
<keyword evidence="2 6" id="KW-0689">Ribosomal protein</keyword>
<dbReference type="InterPro" id="IPR020814">
    <property type="entry name" value="Ribosomal_S6_plastid/chlpt"/>
</dbReference>
<name>A0A410P2B9_VELA1</name>
<gene>
    <name evidence="6" type="primary">rpsF</name>
    <name evidence="7" type="ORF">BU251_00640</name>
</gene>
<dbReference type="RefSeq" id="WP_128698983.1">
    <property type="nucleotide sequence ID" value="NZ_CP019384.1"/>
</dbReference>
<dbReference type="InterPro" id="IPR035980">
    <property type="entry name" value="Ribosomal_bS6_sf"/>
</dbReference>
<evidence type="ECO:0000256" key="2">
    <source>
        <dbReference type="ARBA" id="ARBA00022980"/>
    </source>
</evidence>
<dbReference type="HAMAP" id="MF_00360">
    <property type="entry name" value="Ribosomal_bS6"/>
    <property type="match status" value="1"/>
</dbReference>
<dbReference type="OrthoDB" id="9812702at2"/>
<dbReference type="Proteomes" id="UP000287243">
    <property type="component" value="Chromosome"/>
</dbReference>
<proteinExistence type="inferred from homology"/>
<organism evidence="7 8">
    <name type="scientific">Velamenicoccus archaeovorus</name>
    <dbReference type="NCBI Taxonomy" id="1930593"/>
    <lineage>
        <taxon>Bacteria</taxon>
        <taxon>Pseudomonadati</taxon>
        <taxon>Candidatus Omnitrophota</taxon>
        <taxon>Candidatus Velamenicoccus</taxon>
    </lineage>
</organism>
<dbReference type="KEGG" id="vai:BU251_00640"/>
<comment type="function">
    <text evidence="4 6">Binds together with bS18 to 16S ribosomal RNA.</text>
</comment>
<dbReference type="CDD" id="cd00473">
    <property type="entry name" value="bS6"/>
    <property type="match status" value="1"/>
</dbReference>
<comment type="similarity">
    <text evidence="1 6">Belongs to the bacterial ribosomal protein bS6 family.</text>
</comment>
<keyword evidence="8" id="KW-1185">Reference proteome</keyword>
<sequence>MKKYEAMFIVRPDLKEEDKNAVLKGIKDQVVKHQGTVTQDQVWAERRKLAYDLFPIGGGTRYKEGLYYLVNFDVDPLVVNTLKSAYGLNENILRYIILKIDEKKAA</sequence>
<dbReference type="GO" id="GO:0005737">
    <property type="term" value="C:cytoplasm"/>
    <property type="evidence" value="ECO:0007669"/>
    <property type="project" value="UniProtKB-ARBA"/>
</dbReference>
<dbReference type="GO" id="GO:0070181">
    <property type="term" value="F:small ribosomal subunit rRNA binding"/>
    <property type="evidence" value="ECO:0007669"/>
    <property type="project" value="TreeGrafter"/>
</dbReference>
<dbReference type="PANTHER" id="PTHR21011:SF1">
    <property type="entry name" value="SMALL RIBOSOMAL SUBUNIT PROTEIN BS6M"/>
    <property type="match status" value="1"/>
</dbReference>
<dbReference type="Gene3D" id="3.30.70.60">
    <property type="match status" value="1"/>
</dbReference>
<evidence type="ECO:0000256" key="5">
    <source>
        <dbReference type="ARBA" id="ARBA00035294"/>
    </source>
</evidence>
<evidence type="ECO:0000256" key="6">
    <source>
        <dbReference type="HAMAP-Rule" id="MF_00360"/>
    </source>
</evidence>
<dbReference type="InterPro" id="IPR014717">
    <property type="entry name" value="Transl_elong_EF1B/ribsomal_bS6"/>
</dbReference>